<feature type="signal peptide" evidence="1">
    <location>
        <begin position="1"/>
        <end position="24"/>
    </location>
</feature>
<dbReference type="AlphaFoldDB" id="A0A194XN09"/>
<gene>
    <name evidence="2" type="ORF">LY89DRAFT_664827</name>
</gene>
<dbReference type="RefSeq" id="XP_018076005.1">
    <property type="nucleotide sequence ID" value="XM_018212803.1"/>
</dbReference>
<evidence type="ECO:0000256" key="1">
    <source>
        <dbReference type="SAM" id="SignalP"/>
    </source>
</evidence>
<accession>A0A194XN09</accession>
<dbReference type="EMBL" id="KQ947407">
    <property type="protein sequence ID" value="KUJ21650.1"/>
    <property type="molecule type" value="Genomic_DNA"/>
</dbReference>
<name>A0A194XN09_MOLSC</name>
<dbReference type="Proteomes" id="UP000070700">
    <property type="component" value="Unassembled WGS sequence"/>
</dbReference>
<protein>
    <submittedName>
        <fullName evidence="2">Uncharacterized protein</fullName>
    </submittedName>
</protein>
<dbReference type="OrthoDB" id="10488369at2759"/>
<dbReference type="KEGG" id="psco:LY89DRAFT_664827"/>
<dbReference type="GeneID" id="28822529"/>
<reference evidence="2 3" key="1">
    <citation type="submission" date="2015-10" db="EMBL/GenBank/DDBJ databases">
        <title>Full genome of DAOMC 229536 Phialocephala scopiformis, a fungal endophyte of spruce producing the potent anti-insectan compound rugulosin.</title>
        <authorList>
            <consortium name="DOE Joint Genome Institute"/>
            <person name="Walker A.K."/>
            <person name="Frasz S.L."/>
            <person name="Seifert K.A."/>
            <person name="Miller J.D."/>
            <person name="Mondo S.J."/>
            <person name="Labutti K."/>
            <person name="Lipzen A."/>
            <person name="Dockter R."/>
            <person name="Kennedy M."/>
            <person name="Grigoriev I.V."/>
            <person name="Spatafora J.W."/>
        </authorList>
    </citation>
    <scope>NUCLEOTIDE SEQUENCE [LARGE SCALE GENOMIC DNA]</scope>
    <source>
        <strain evidence="2 3">CBS 120377</strain>
    </source>
</reference>
<proteinExistence type="predicted"/>
<evidence type="ECO:0000313" key="2">
    <source>
        <dbReference type="EMBL" id="KUJ21650.1"/>
    </source>
</evidence>
<keyword evidence="1" id="KW-0732">Signal</keyword>
<organism evidence="2 3">
    <name type="scientific">Mollisia scopiformis</name>
    <name type="common">Conifer needle endophyte fungus</name>
    <name type="synonym">Phialocephala scopiformis</name>
    <dbReference type="NCBI Taxonomy" id="149040"/>
    <lineage>
        <taxon>Eukaryota</taxon>
        <taxon>Fungi</taxon>
        <taxon>Dikarya</taxon>
        <taxon>Ascomycota</taxon>
        <taxon>Pezizomycotina</taxon>
        <taxon>Leotiomycetes</taxon>
        <taxon>Helotiales</taxon>
        <taxon>Mollisiaceae</taxon>
        <taxon>Mollisia</taxon>
    </lineage>
</organism>
<evidence type="ECO:0000313" key="3">
    <source>
        <dbReference type="Proteomes" id="UP000070700"/>
    </source>
</evidence>
<dbReference type="InParanoid" id="A0A194XN09"/>
<keyword evidence="3" id="KW-1185">Reference proteome</keyword>
<feature type="chain" id="PRO_5008268495" evidence="1">
    <location>
        <begin position="25"/>
        <end position="257"/>
    </location>
</feature>
<sequence>MKSHPLNLAACFAVMFPFITTVSSLNFSSSTSSGNASTPTFSNSTSFSNTTTPSLACPDNTDVSSDLYHPFLLYAISENNISSVTLLNSDPLGSLFHISGSKDSLVDNQGVFTLHNGDLQGGLDNQPHNAGNCTILSAGFGDFVVDFPSCAVNGSGAITNGTGVGIIGTKWIARPACVNQQTAVILLPDLGPNTTTNDTYFHAIPSAPPLLFHTEQDSVDFYPVAYLVVVEAAIEDLNQPFALSAREDFEEFGFPDD</sequence>